<dbReference type="InterPro" id="IPR011990">
    <property type="entry name" value="TPR-like_helical_dom_sf"/>
</dbReference>
<dbReference type="Proteomes" id="UP000287224">
    <property type="component" value="Unassembled WGS sequence"/>
</dbReference>
<dbReference type="PANTHER" id="PTHR47691">
    <property type="entry name" value="REGULATOR-RELATED"/>
    <property type="match status" value="1"/>
</dbReference>
<dbReference type="PANTHER" id="PTHR47691:SF3">
    <property type="entry name" value="HTH-TYPE TRANSCRIPTIONAL REGULATOR RV0890C-RELATED"/>
    <property type="match status" value="1"/>
</dbReference>
<dbReference type="Gene3D" id="1.25.40.10">
    <property type="entry name" value="Tetratricopeptide repeat domain"/>
    <property type="match status" value="1"/>
</dbReference>
<comment type="caution">
    <text evidence="1">The sequence shown here is derived from an EMBL/GenBank/DDBJ whole genome shotgun (WGS) entry which is preliminary data.</text>
</comment>
<dbReference type="InterPro" id="IPR027417">
    <property type="entry name" value="P-loop_NTPase"/>
</dbReference>
<evidence type="ECO:0008006" key="3">
    <source>
        <dbReference type="Google" id="ProtNLM"/>
    </source>
</evidence>
<protein>
    <recommendedName>
        <fullName evidence="3">NB-ARC domain-containing protein</fullName>
    </recommendedName>
</protein>
<evidence type="ECO:0000313" key="1">
    <source>
        <dbReference type="EMBL" id="GCE07885.1"/>
    </source>
</evidence>
<sequence length="567" mass="65990">MILGRDDIRLTPFEEQADLVREAFGRQRTLLIVDNLETMEDKQGILSFLYELTSTVKVVLTTRERAIYTPIRLEQLAEDATIELIEQQAEEKQVSLSQKEVQMLYKRIGGIPAALVYAVGQRAAGYSMESILRMVPSADGDVARFCFQGSVEPLRGKKAHEMLMAFALFPRMPSRAAVTYVAGLETDPIEAEEALSQLQRLSLIRELDDRFRMLPLTREYALAELRAHPDFEKKAHERWVTWYLRFAQNYGGHDMEDWYKRFDPLNEEWENLQALFDWCAVHDRYDVLKVFWCAEEPGSIIDFTTLYGHWDNRLDWLNWLIDAAEGREDWLTWLDATASKAITLALMTRHAEAEKCFEEGEQYLSYAQPHIKVHWLINKVYPSVFKIGPKNREKINTQEYFDKALALLDQARDIVPHVPDAQLRTRFTLNINYNYASAFYWRGETAIAKGTFQKVMEEANTFGWQWLANGAQNYLGDIARNEGDYDTAERLLELGLRIAERNNEKRRTAKYKSSLAYLRQKQGRRDEALEWARMAYSDFSRIKVLGVDLEIKRMESLINTLESNRSH</sequence>
<organism evidence="1 2">
    <name type="scientific">Dictyobacter aurantiacus</name>
    <dbReference type="NCBI Taxonomy" id="1936993"/>
    <lineage>
        <taxon>Bacteria</taxon>
        <taxon>Bacillati</taxon>
        <taxon>Chloroflexota</taxon>
        <taxon>Ktedonobacteria</taxon>
        <taxon>Ktedonobacterales</taxon>
        <taxon>Dictyobacteraceae</taxon>
        <taxon>Dictyobacter</taxon>
    </lineage>
</organism>
<dbReference type="SUPFAM" id="SSF52540">
    <property type="entry name" value="P-loop containing nucleoside triphosphate hydrolases"/>
    <property type="match status" value="1"/>
</dbReference>
<dbReference type="SUPFAM" id="SSF48452">
    <property type="entry name" value="TPR-like"/>
    <property type="match status" value="1"/>
</dbReference>
<reference evidence="2" key="1">
    <citation type="submission" date="2018-12" db="EMBL/GenBank/DDBJ databases">
        <title>Tengunoibacter tsumagoiensis gen. nov., sp. nov., Dictyobacter kobayashii sp. nov., D. alpinus sp. nov., and D. joshuensis sp. nov. and description of Dictyobacteraceae fam. nov. within the order Ktedonobacterales isolated from Tengu-no-mugimeshi.</title>
        <authorList>
            <person name="Wang C.M."/>
            <person name="Zheng Y."/>
            <person name="Sakai Y."/>
            <person name="Toyoda A."/>
            <person name="Minakuchi Y."/>
            <person name="Abe K."/>
            <person name="Yokota A."/>
            <person name="Yabe S."/>
        </authorList>
    </citation>
    <scope>NUCLEOTIDE SEQUENCE [LARGE SCALE GENOMIC DNA]</scope>
    <source>
        <strain evidence="2">S-27</strain>
    </source>
</reference>
<name>A0A401ZM03_9CHLR</name>
<accession>A0A401ZM03</accession>
<gene>
    <name evidence="1" type="ORF">KDAU_52140</name>
</gene>
<proteinExistence type="predicted"/>
<keyword evidence="2" id="KW-1185">Reference proteome</keyword>
<dbReference type="EMBL" id="BIFQ01000002">
    <property type="protein sequence ID" value="GCE07885.1"/>
    <property type="molecule type" value="Genomic_DNA"/>
</dbReference>
<dbReference type="Pfam" id="PF13424">
    <property type="entry name" value="TPR_12"/>
    <property type="match status" value="1"/>
</dbReference>
<evidence type="ECO:0000313" key="2">
    <source>
        <dbReference type="Proteomes" id="UP000287224"/>
    </source>
</evidence>
<dbReference type="AlphaFoldDB" id="A0A401ZM03"/>